<gene>
    <name evidence="5" type="ORF">AN216_07030</name>
</gene>
<dbReference type="EMBL" id="LJGU01000113">
    <property type="protein sequence ID" value="OEV04640.1"/>
    <property type="molecule type" value="Genomic_DNA"/>
</dbReference>
<accession>A0A1E7KL74</accession>
<reference evidence="5 6" key="1">
    <citation type="journal article" date="2016" name="Front. Microbiol.">
        <title>Comparative Genomics Analysis of Streptomyces Species Reveals Their Adaptation to the Marine Environment and Their Diversity at the Genomic Level.</title>
        <authorList>
            <person name="Tian X."/>
            <person name="Zhang Z."/>
            <person name="Yang T."/>
            <person name="Chen M."/>
            <person name="Li J."/>
            <person name="Chen F."/>
            <person name="Yang J."/>
            <person name="Li W."/>
            <person name="Zhang B."/>
            <person name="Zhang Z."/>
            <person name="Wu J."/>
            <person name="Zhang C."/>
            <person name="Long L."/>
            <person name="Xiao J."/>
        </authorList>
    </citation>
    <scope>NUCLEOTIDE SEQUENCE [LARGE SCALE GENOMIC DNA]</scope>
    <source>
        <strain evidence="5 6">SCSIO 02100</strain>
    </source>
</reference>
<dbReference type="AlphaFoldDB" id="A0A1E7KL74"/>
<dbReference type="GO" id="GO:0032259">
    <property type="term" value="P:methylation"/>
    <property type="evidence" value="ECO:0007669"/>
    <property type="project" value="UniProtKB-KW"/>
</dbReference>
<keyword evidence="6" id="KW-1185">Reference proteome</keyword>
<protein>
    <recommendedName>
        <fullName evidence="4">Methyltransferase type 11 domain-containing protein</fullName>
    </recommendedName>
</protein>
<keyword evidence="2" id="KW-0489">Methyltransferase</keyword>
<dbReference type="InterPro" id="IPR051052">
    <property type="entry name" value="Diverse_substrate_MTase"/>
</dbReference>
<dbReference type="PANTHER" id="PTHR44942:SF4">
    <property type="entry name" value="METHYLTRANSFERASE TYPE 11 DOMAIN-CONTAINING PROTEIN"/>
    <property type="match status" value="1"/>
</dbReference>
<evidence type="ECO:0000256" key="1">
    <source>
        <dbReference type="ARBA" id="ARBA00008361"/>
    </source>
</evidence>
<dbReference type="CDD" id="cd02440">
    <property type="entry name" value="AdoMet_MTases"/>
    <property type="match status" value="1"/>
</dbReference>
<dbReference type="Pfam" id="PF08241">
    <property type="entry name" value="Methyltransf_11"/>
    <property type="match status" value="1"/>
</dbReference>
<keyword evidence="3" id="KW-0808">Transferase</keyword>
<dbReference type="RefSeq" id="WP_070195718.1">
    <property type="nucleotide sequence ID" value="NZ_LJGU01000113.1"/>
</dbReference>
<comment type="caution">
    <text evidence="5">The sequence shown here is derived from an EMBL/GenBank/DDBJ whole genome shotgun (WGS) entry which is preliminary data.</text>
</comment>
<dbReference type="SUPFAM" id="SSF53335">
    <property type="entry name" value="S-adenosyl-L-methionine-dependent methyltransferases"/>
    <property type="match status" value="1"/>
</dbReference>
<sequence length="245" mass="26956">MDERVTQAWDQRAGEWTAWARTPGQDVSFTQLNWPAFARMLPTPGRLTLDLGCGEGRVGRILAPAGHRLVGLDSSSTMAAHAREAGGYERVLESNAAAIPLDDRSVDLVVAFMSLHDMDDPAGAIDESARVLVPGGELCVALVHPLNRPEAHLAHYFEHRHIREIVESNGLTMTFEATDRPLEYYTAALEEAGFVIESLREPRAERATVEAEPALAAAAHQPFFLHMRCRRQPDRTGGATARWPS</sequence>
<dbReference type="STRING" id="1075402.AN216_07030"/>
<evidence type="ECO:0000256" key="2">
    <source>
        <dbReference type="ARBA" id="ARBA00022603"/>
    </source>
</evidence>
<evidence type="ECO:0000313" key="5">
    <source>
        <dbReference type="EMBL" id="OEV04640.1"/>
    </source>
</evidence>
<name>A0A1E7KL74_9ACTN</name>
<feature type="domain" description="Methyltransferase type 11" evidence="4">
    <location>
        <begin position="49"/>
        <end position="139"/>
    </location>
</feature>
<dbReference type="PANTHER" id="PTHR44942">
    <property type="entry name" value="METHYLTRANSF_11 DOMAIN-CONTAINING PROTEIN"/>
    <property type="match status" value="1"/>
</dbReference>
<evidence type="ECO:0000256" key="3">
    <source>
        <dbReference type="ARBA" id="ARBA00022679"/>
    </source>
</evidence>
<proteinExistence type="inferred from homology"/>
<dbReference type="Gene3D" id="3.40.50.150">
    <property type="entry name" value="Vaccinia Virus protein VP39"/>
    <property type="match status" value="1"/>
</dbReference>
<dbReference type="OrthoDB" id="3506153at2"/>
<dbReference type="InterPro" id="IPR013216">
    <property type="entry name" value="Methyltransf_11"/>
</dbReference>
<dbReference type="InterPro" id="IPR029063">
    <property type="entry name" value="SAM-dependent_MTases_sf"/>
</dbReference>
<evidence type="ECO:0000259" key="4">
    <source>
        <dbReference type="Pfam" id="PF08241"/>
    </source>
</evidence>
<evidence type="ECO:0000313" key="6">
    <source>
        <dbReference type="Proteomes" id="UP000176101"/>
    </source>
</evidence>
<comment type="similarity">
    <text evidence="1">Belongs to the methyltransferase superfamily.</text>
</comment>
<organism evidence="5 6">
    <name type="scientific">Streptomyces oceani</name>
    <dbReference type="NCBI Taxonomy" id="1075402"/>
    <lineage>
        <taxon>Bacteria</taxon>
        <taxon>Bacillati</taxon>
        <taxon>Actinomycetota</taxon>
        <taxon>Actinomycetes</taxon>
        <taxon>Kitasatosporales</taxon>
        <taxon>Streptomycetaceae</taxon>
        <taxon>Streptomyces</taxon>
    </lineage>
</organism>
<dbReference type="Proteomes" id="UP000176101">
    <property type="component" value="Unassembled WGS sequence"/>
</dbReference>
<dbReference type="GO" id="GO:0008757">
    <property type="term" value="F:S-adenosylmethionine-dependent methyltransferase activity"/>
    <property type="evidence" value="ECO:0007669"/>
    <property type="project" value="InterPro"/>
</dbReference>